<dbReference type="Gene3D" id="6.10.250.2430">
    <property type="match status" value="1"/>
</dbReference>
<dbReference type="InterPro" id="IPR001289">
    <property type="entry name" value="NFYA"/>
</dbReference>
<evidence type="ECO:0000313" key="8">
    <source>
        <dbReference type="EMBL" id="KOO21694.1"/>
    </source>
</evidence>
<keyword evidence="2 6" id="KW-0805">Transcription regulation</keyword>
<keyword evidence="9" id="KW-1185">Reference proteome</keyword>
<evidence type="ECO:0000256" key="1">
    <source>
        <dbReference type="ARBA" id="ARBA00004123"/>
    </source>
</evidence>
<evidence type="ECO:0000256" key="5">
    <source>
        <dbReference type="ARBA" id="ARBA00023242"/>
    </source>
</evidence>
<evidence type="ECO:0000256" key="7">
    <source>
        <dbReference type="SAM" id="MobiDB-lite"/>
    </source>
</evidence>
<evidence type="ECO:0000256" key="4">
    <source>
        <dbReference type="ARBA" id="ARBA00023163"/>
    </source>
</evidence>
<feature type="region of interest" description="Disordered" evidence="7">
    <location>
        <begin position="1"/>
        <end position="23"/>
    </location>
</feature>
<comment type="function">
    <text evidence="6">Component of the sequence-specific heterotrimeric transcription factor (NF-Y) which specifically recognizes a 5'-CCAAT-3' box motif found in the promoters of its target genes.</text>
</comment>
<comment type="similarity">
    <text evidence="6">Belongs to the NFYA/HAP2 subunit family.</text>
</comment>
<keyword evidence="5 6" id="KW-0539">Nucleus</keyword>
<dbReference type="PANTHER" id="PTHR12632">
    <property type="entry name" value="TRANSCRIPTION FACTOR NF-Y ALPHA-RELATED"/>
    <property type="match status" value="1"/>
</dbReference>
<sequence length="98" mass="10618">MDAEDVLEAGAEPEGLGSAEGSTDGAQLVRYVNPAQYAAICQRRLACAAERAAVKDVAPRQITRYKHESRHVLAMKRVRGPNGRFGKEIHAEFPGVAE</sequence>
<dbReference type="PROSITE" id="PS51152">
    <property type="entry name" value="NFYA_HAP2_2"/>
    <property type="match status" value="1"/>
</dbReference>
<dbReference type="GO" id="GO:0005634">
    <property type="term" value="C:nucleus"/>
    <property type="evidence" value="ECO:0007669"/>
    <property type="project" value="UniProtKB-SubCell"/>
</dbReference>
<dbReference type="GO" id="GO:0003700">
    <property type="term" value="F:DNA-binding transcription factor activity"/>
    <property type="evidence" value="ECO:0007669"/>
    <property type="project" value="UniProtKB-UniRule"/>
</dbReference>
<evidence type="ECO:0000256" key="2">
    <source>
        <dbReference type="ARBA" id="ARBA00023015"/>
    </source>
</evidence>
<keyword evidence="4 6" id="KW-0804">Transcription</keyword>
<evidence type="ECO:0000256" key="6">
    <source>
        <dbReference type="RuleBase" id="RU367155"/>
    </source>
</evidence>
<dbReference type="GO" id="GO:0003677">
    <property type="term" value="F:DNA binding"/>
    <property type="evidence" value="ECO:0007669"/>
    <property type="project" value="UniProtKB-KW"/>
</dbReference>
<dbReference type="Pfam" id="PF02045">
    <property type="entry name" value="CBFB_NFYA"/>
    <property type="match status" value="1"/>
</dbReference>
<comment type="caution">
    <text evidence="8">The sequence shown here is derived from an EMBL/GenBank/DDBJ whole genome shotgun (WGS) entry which is preliminary data.</text>
</comment>
<comment type="subcellular location">
    <subcellularLocation>
        <location evidence="1 6">Nucleus</location>
    </subcellularLocation>
</comment>
<evidence type="ECO:0000256" key="3">
    <source>
        <dbReference type="ARBA" id="ARBA00023125"/>
    </source>
</evidence>
<comment type="subunit">
    <text evidence="6">Heterotrimer.</text>
</comment>
<organism evidence="8 9">
    <name type="scientific">Chrysochromulina tobinii</name>
    <dbReference type="NCBI Taxonomy" id="1460289"/>
    <lineage>
        <taxon>Eukaryota</taxon>
        <taxon>Haptista</taxon>
        <taxon>Haptophyta</taxon>
        <taxon>Prymnesiophyceae</taxon>
        <taxon>Prymnesiales</taxon>
        <taxon>Chrysochromulinaceae</taxon>
        <taxon>Chrysochromulina</taxon>
    </lineage>
</organism>
<dbReference type="OrthoDB" id="1097733at2759"/>
<dbReference type="AlphaFoldDB" id="A0A0M0J4Z8"/>
<dbReference type="EMBL" id="JWZX01003342">
    <property type="protein sequence ID" value="KOO21694.1"/>
    <property type="molecule type" value="Genomic_DNA"/>
</dbReference>
<proteinExistence type="inferred from homology"/>
<dbReference type="SMART" id="SM00521">
    <property type="entry name" value="CBF"/>
    <property type="match status" value="1"/>
</dbReference>
<evidence type="ECO:0000313" key="9">
    <source>
        <dbReference type="Proteomes" id="UP000037460"/>
    </source>
</evidence>
<accession>A0A0M0J4Z8</accession>
<gene>
    <name evidence="8" type="ORF">Ctob_001281</name>
</gene>
<dbReference type="PRINTS" id="PR00616">
    <property type="entry name" value="CCAATSUBUNTB"/>
</dbReference>
<keyword evidence="3 6" id="KW-0238">DNA-binding</keyword>
<name>A0A0M0J4Z8_9EUKA</name>
<reference evidence="9" key="1">
    <citation type="journal article" date="2015" name="PLoS Genet.">
        <title>Genome Sequence and Transcriptome Analyses of Chrysochromulina tobin: Metabolic Tools for Enhanced Algal Fitness in the Prominent Order Prymnesiales (Haptophyceae).</title>
        <authorList>
            <person name="Hovde B.T."/>
            <person name="Deodato C.R."/>
            <person name="Hunsperger H.M."/>
            <person name="Ryken S.A."/>
            <person name="Yost W."/>
            <person name="Jha R.K."/>
            <person name="Patterson J."/>
            <person name="Monnat R.J. Jr."/>
            <person name="Barlow S.B."/>
            <person name="Starkenburg S.R."/>
            <person name="Cattolico R.A."/>
        </authorList>
    </citation>
    <scope>NUCLEOTIDE SEQUENCE</scope>
    <source>
        <strain evidence="9">CCMP291</strain>
    </source>
</reference>
<dbReference type="Proteomes" id="UP000037460">
    <property type="component" value="Unassembled WGS sequence"/>
</dbReference>
<protein>
    <recommendedName>
        <fullName evidence="6">Nuclear transcription factor Y subunit</fullName>
    </recommendedName>
</protein>